<dbReference type="EMBL" id="JAMOIL010000030">
    <property type="protein sequence ID" value="MCM0622228.1"/>
    <property type="molecule type" value="Genomic_DNA"/>
</dbReference>
<keyword evidence="2" id="KW-0812">Transmembrane</keyword>
<gene>
    <name evidence="4" type="ORF">M8330_18195</name>
</gene>
<feature type="domain" description="DUF6458" evidence="3">
    <location>
        <begin position="1"/>
        <end position="77"/>
    </location>
</feature>
<dbReference type="Pfam" id="PF20059">
    <property type="entry name" value="DUF6458"/>
    <property type="match status" value="1"/>
</dbReference>
<reference evidence="4" key="1">
    <citation type="submission" date="2022-05" db="EMBL/GenBank/DDBJ databases">
        <authorList>
            <person name="Tuo L."/>
        </authorList>
    </citation>
    <scope>NUCLEOTIDE SEQUENCE</scope>
    <source>
        <strain evidence="4">BSK12Z-4</strain>
    </source>
</reference>
<keyword evidence="2" id="KW-1133">Transmembrane helix</keyword>
<dbReference type="Proteomes" id="UP001139485">
    <property type="component" value="Unassembled WGS sequence"/>
</dbReference>
<keyword evidence="2" id="KW-0472">Membrane</keyword>
<evidence type="ECO:0000256" key="2">
    <source>
        <dbReference type="SAM" id="Phobius"/>
    </source>
</evidence>
<organism evidence="4 5">
    <name type="scientific">Nocardioides bruguierae</name>
    <dbReference type="NCBI Taxonomy" id="2945102"/>
    <lineage>
        <taxon>Bacteria</taxon>
        <taxon>Bacillati</taxon>
        <taxon>Actinomycetota</taxon>
        <taxon>Actinomycetes</taxon>
        <taxon>Propionibacteriales</taxon>
        <taxon>Nocardioidaceae</taxon>
        <taxon>Nocardioides</taxon>
    </lineage>
</organism>
<protein>
    <submittedName>
        <fullName evidence="4">DUF6458 family protein</fullName>
    </submittedName>
</protein>
<dbReference type="InterPro" id="IPR045597">
    <property type="entry name" value="DUF6458"/>
</dbReference>
<evidence type="ECO:0000313" key="4">
    <source>
        <dbReference type="EMBL" id="MCM0622228.1"/>
    </source>
</evidence>
<comment type="caution">
    <text evidence="4">The sequence shown here is derived from an EMBL/GenBank/DDBJ whole genome shotgun (WGS) entry which is preliminary data.</text>
</comment>
<feature type="transmembrane region" description="Helical" evidence="2">
    <location>
        <begin position="31"/>
        <end position="51"/>
    </location>
</feature>
<sequence>MGYGLGALLVAVGLILALAVQDSISGVDTTMIGWILTVVGLVVLGLTAFTLNKSRGTATTATTTHADGTQTTTERATTTDV</sequence>
<evidence type="ECO:0000256" key="1">
    <source>
        <dbReference type="SAM" id="MobiDB-lite"/>
    </source>
</evidence>
<keyword evidence="5" id="KW-1185">Reference proteome</keyword>
<dbReference type="RefSeq" id="WP_250056520.1">
    <property type="nucleotide sequence ID" value="NZ_JAMJPH010000029.1"/>
</dbReference>
<feature type="region of interest" description="Disordered" evidence="1">
    <location>
        <begin position="60"/>
        <end position="81"/>
    </location>
</feature>
<proteinExistence type="predicted"/>
<dbReference type="AlphaFoldDB" id="A0A9X2DA92"/>
<name>A0A9X2DA92_9ACTN</name>
<accession>A0A9X2DA92</accession>
<evidence type="ECO:0000313" key="5">
    <source>
        <dbReference type="Proteomes" id="UP001139485"/>
    </source>
</evidence>
<evidence type="ECO:0000259" key="3">
    <source>
        <dbReference type="Pfam" id="PF20059"/>
    </source>
</evidence>